<evidence type="ECO:0000256" key="3">
    <source>
        <dbReference type="ARBA" id="ARBA00022833"/>
    </source>
</evidence>
<keyword evidence="8" id="KW-0175">Coiled coil</keyword>
<dbReference type="InterPro" id="IPR007219">
    <property type="entry name" value="XnlR_reg_dom"/>
</dbReference>
<dbReference type="PROSITE" id="PS00463">
    <property type="entry name" value="ZN2_CY6_FUNGAL_1"/>
    <property type="match status" value="1"/>
</dbReference>
<dbReference type="CDD" id="cd00067">
    <property type="entry name" value="GAL4"/>
    <property type="match status" value="1"/>
</dbReference>
<keyword evidence="6" id="KW-0804">Transcription</keyword>
<evidence type="ECO:0000256" key="10">
    <source>
        <dbReference type="SAM" id="Phobius"/>
    </source>
</evidence>
<feature type="region of interest" description="Disordered" evidence="9">
    <location>
        <begin position="101"/>
        <end position="124"/>
    </location>
</feature>
<feature type="coiled-coil region" evidence="8">
    <location>
        <begin position="55"/>
        <end position="82"/>
    </location>
</feature>
<dbReference type="PANTHER" id="PTHR47782">
    <property type="entry name" value="ZN(II)2CYS6 TRANSCRIPTION FACTOR (EUROFUNG)-RELATED"/>
    <property type="match status" value="1"/>
</dbReference>
<dbReference type="SMART" id="SM00066">
    <property type="entry name" value="GAL4"/>
    <property type="match status" value="1"/>
</dbReference>
<evidence type="ECO:0000256" key="6">
    <source>
        <dbReference type="ARBA" id="ARBA00023163"/>
    </source>
</evidence>
<evidence type="ECO:0000256" key="4">
    <source>
        <dbReference type="ARBA" id="ARBA00023015"/>
    </source>
</evidence>
<dbReference type="Pfam" id="PF04082">
    <property type="entry name" value="Fungal_trans"/>
    <property type="match status" value="1"/>
</dbReference>
<keyword evidence="3" id="KW-0862">Zinc</keyword>
<dbReference type="PROSITE" id="PS50048">
    <property type="entry name" value="ZN2_CY6_FUNGAL_2"/>
    <property type="match status" value="1"/>
</dbReference>
<evidence type="ECO:0000256" key="9">
    <source>
        <dbReference type="SAM" id="MobiDB-lite"/>
    </source>
</evidence>
<dbReference type="InterPro" id="IPR052202">
    <property type="entry name" value="Yeast_MetPath_Reg"/>
</dbReference>
<dbReference type="VEuPathDB" id="FungiDB:CPAG_04990"/>
<dbReference type="SUPFAM" id="SSF57701">
    <property type="entry name" value="Zn2/Cys6 DNA-binding domain"/>
    <property type="match status" value="1"/>
</dbReference>
<reference evidence="13" key="2">
    <citation type="journal article" date="2009" name="Genome Res.">
        <title>Comparative genomic analyses of the human fungal pathogens Coccidioides and their relatives.</title>
        <authorList>
            <person name="Sharpton T.J."/>
            <person name="Stajich J.E."/>
            <person name="Rounsley S.D."/>
            <person name="Gardner M.J."/>
            <person name="Wortman J.R."/>
            <person name="Jordar V.S."/>
            <person name="Maiti R."/>
            <person name="Kodira C.D."/>
            <person name="Neafsey D.E."/>
            <person name="Zeng Q."/>
            <person name="Hung C.-Y."/>
            <person name="McMahan C."/>
            <person name="Muszewska A."/>
            <person name="Grynberg M."/>
            <person name="Mandel M.A."/>
            <person name="Kellner E.M."/>
            <person name="Barker B.M."/>
            <person name="Galgiani J.N."/>
            <person name="Orbach M.J."/>
            <person name="Kirkland T.N."/>
            <person name="Cole G.T."/>
            <person name="Henn M.R."/>
            <person name="Birren B.W."/>
            <person name="Taylor J.W."/>
        </authorList>
    </citation>
    <scope>NUCLEOTIDE SEQUENCE [LARGE SCALE GENOMIC DNA]</scope>
    <source>
        <strain evidence="13">RMSCC 3488</strain>
    </source>
</reference>
<protein>
    <recommendedName>
        <fullName evidence="11">Zn(2)-C6 fungal-type domain-containing protein</fullName>
    </recommendedName>
</protein>
<dbReference type="GO" id="GO:0005634">
    <property type="term" value="C:nucleus"/>
    <property type="evidence" value="ECO:0007669"/>
    <property type="project" value="UniProtKB-SubCell"/>
</dbReference>
<dbReference type="CDD" id="cd12148">
    <property type="entry name" value="fungal_TF_MHR"/>
    <property type="match status" value="1"/>
</dbReference>
<evidence type="ECO:0000256" key="7">
    <source>
        <dbReference type="ARBA" id="ARBA00023242"/>
    </source>
</evidence>
<feature type="compositionally biased region" description="Low complexity" evidence="9">
    <location>
        <begin position="104"/>
        <end position="113"/>
    </location>
</feature>
<proteinExistence type="predicted"/>
<feature type="compositionally biased region" description="Low complexity" evidence="9">
    <location>
        <begin position="673"/>
        <end position="682"/>
    </location>
</feature>
<feature type="region of interest" description="Disordered" evidence="9">
    <location>
        <begin position="651"/>
        <end position="697"/>
    </location>
</feature>
<keyword evidence="10" id="KW-1133">Transmembrane helix</keyword>
<evidence type="ECO:0000313" key="13">
    <source>
        <dbReference type="Proteomes" id="UP000054567"/>
    </source>
</evidence>
<evidence type="ECO:0000256" key="2">
    <source>
        <dbReference type="ARBA" id="ARBA00022723"/>
    </source>
</evidence>
<dbReference type="GO" id="GO:0043565">
    <property type="term" value="F:sequence-specific DNA binding"/>
    <property type="evidence" value="ECO:0007669"/>
    <property type="project" value="TreeGrafter"/>
</dbReference>
<keyword evidence="5" id="KW-0238">DNA-binding</keyword>
<dbReference type="Gene3D" id="4.10.240.10">
    <property type="entry name" value="Zn(2)-C6 fungal-type DNA-binding domain"/>
    <property type="match status" value="1"/>
</dbReference>
<dbReference type="GO" id="GO:0008270">
    <property type="term" value="F:zinc ion binding"/>
    <property type="evidence" value="ECO:0007669"/>
    <property type="project" value="InterPro"/>
</dbReference>
<dbReference type="InterPro" id="IPR036864">
    <property type="entry name" value="Zn2-C6_fun-type_DNA-bd_sf"/>
</dbReference>
<dbReference type="EMBL" id="DS268111">
    <property type="protein sequence ID" value="KMM68665.1"/>
    <property type="molecule type" value="Genomic_DNA"/>
</dbReference>
<feature type="domain" description="Zn(2)-C6 fungal-type" evidence="11">
    <location>
        <begin position="11"/>
        <end position="41"/>
    </location>
</feature>
<accession>A0A0J6FH54</accession>
<evidence type="ECO:0000256" key="5">
    <source>
        <dbReference type="ARBA" id="ARBA00023125"/>
    </source>
</evidence>
<keyword evidence="2" id="KW-0479">Metal-binding</keyword>
<dbReference type="GO" id="GO:0045944">
    <property type="term" value="P:positive regulation of transcription by RNA polymerase II"/>
    <property type="evidence" value="ECO:0007669"/>
    <property type="project" value="TreeGrafter"/>
</dbReference>
<comment type="subcellular location">
    <subcellularLocation>
        <location evidence="1">Nucleus</location>
    </subcellularLocation>
</comment>
<keyword evidence="10" id="KW-0812">Transmembrane</keyword>
<keyword evidence="7" id="KW-0539">Nucleus</keyword>
<gene>
    <name evidence="12" type="ORF">CPAG_04990</name>
</gene>
<evidence type="ECO:0000313" key="12">
    <source>
        <dbReference type="EMBL" id="KMM68665.1"/>
    </source>
</evidence>
<evidence type="ECO:0000259" key="11">
    <source>
        <dbReference type="PROSITE" id="PS50048"/>
    </source>
</evidence>
<evidence type="ECO:0000256" key="8">
    <source>
        <dbReference type="SAM" id="Coils"/>
    </source>
</evidence>
<organism evidence="12 13">
    <name type="scientific">Coccidioides posadasii RMSCC 3488</name>
    <dbReference type="NCBI Taxonomy" id="454284"/>
    <lineage>
        <taxon>Eukaryota</taxon>
        <taxon>Fungi</taxon>
        <taxon>Dikarya</taxon>
        <taxon>Ascomycota</taxon>
        <taxon>Pezizomycotina</taxon>
        <taxon>Eurotiomycetes</taxon>
        <taxon>Eurotiomycetidae</taxon>
        <taxon>Onygenales</taxon>
        <taxon>Onygenaceae</taxon>
        <taxon>Coccidioides</taxon>
    </lineage>
</organism>
<reference evidence="13" key="3">
    <citation type="journal article" date="2010" name="Genome Res.">
        <title>Population genomic sequencing of Coccidioides fungi reveals recent hybridization and transposon control.</title>
        <authorList>
            <person name="Neafsey D.E."/>
            <person name="Barker B.M."/>
            <person name="Sharpton T.J."/>
            <person name="Stajich J.E."/>
            <person name="Park D.J."/>
            <person name="Whiston E."/>
            <person name="Hung C.-Y."/>
            <person name="McMahan C."/>
            <person name="White J."/>
            <person name="Sykes S."/>
            <person name="Heiman D."/>
            <person name="Young S."/>
            <person name="Zeng Q."/>
            <person name="Abouelleil A."/>
            <person name="Aftuck L."/>
            <person name="Bessette D."/>
            <person name="Brown A."/>
            <person name="FitzGerald M."/>
            <person name="Lui A."/>
            <person name="Macdonald J.P."/>
            <person name="Priest M."/>
            <person name="Orbach M.J."/>
            <person name="Galgiani J.N."/>
            <person name="Kirkland T.N."/>
            <person name="Cole G.T."/>
            <person name="Birren B.W."/>
            <person name="Henn M.R."/>
            <person name="Taylor J.W."/>
            <person name="Rounsley S.D."/>
        </authorList>
    </citation>
    <scope>NUCLEOTIDE SEQUENCE [LARGE SCALE GENOMIC DNA]</scope>
    <source>
        <strain evidence="13">RMSCC 3488</strain>
    </source>
</reference>
<dbReference type="OrthoDB" id="189997at2759"/>
<feature type="transmembrane region" description="Helical" evidence="10">
    <location>
        <begin position="558"/>
        <end position="577"/>
    </location>
</feature>
<evidence type="ECO:0000256" key="1">
    <source>
        <dbReference type="ARBA" id="ARBA00004123"/>
    </source>
</evidence>
<dbReference type="GO" id="GO:0000981">
    <property type="term" value="F:DNA-binding transcription factor activity, RNA polymerase II-specific"/>
    <property type="evidence" value="ECO:0007669"/>
    <property type="project" value="InterPro"/>
</dbReference>
<dbReference type="SMART" id="SM00906">
    <property type="entry name" value="Fungal_trans"/>
    <property type="match status" value="1"/>
</dbReference>
<sequence>METDTDPSWPACDRCHRRKSRCDKQVPLCGPCMKAGVPCVYTDRSKEPTYRKEVVERLERRLKQCEATNRALAARLASANSQLAAATGVNGASSEDRAMAALPQDQQQQQQQQPRSDSDNEVTDEVSFLSLTAGGERQFLGSGSGVLFANLVRATVEATSAPTSSIALKTREFQRNSPYPAGGLPGSLASIPKTDLSQIPPELFARDLHHAYFEHDHLCYPFLHRPTVLASFEQIYADPSSLDRDHSAAFVYYMILAISSVDFHKFDWQTRPDAENFHAIALARLNEVLQLGGIKALQAILLLVQYRMRSSIQDTSASMWHLVGVAARICFELGLHRELVYQVRQTPDPSGLSATDQFIRSETKRRCFFCVVAMDRVVSITLGRPFAIRLEDIDVSLPDSQFDLDITPPGSSFHPSTGESFSRTALFVHIVRYRTLCGKILASLHSGKRPQQKVEDSAALEVRESLAAELEAWRHDTASLNLPAVDLSSAIPGDRSSFRAHEWYEILYHNAILMLYRPSPAFSAVSTKVPVSIQTIFMAAKQSITLYAHLHRSRRINYTWITLHAVFMAGLSYVYAVGRHFRAKRRIAAGGHATTMLDEDPSIIEIVNETRACSNVLVAVSERWSASRNSHDVFHRLSDAVLADAIELLSSPPPSSATSQHPQGSIPIGGLGSPSSMSMSGMAHMNNTTSTPGGLETSWPVPDMVTSPPLAVDSVLRDCFRDLQNIHEHGCGDDPIGRLSQDWLGEIGGMSLEAVQIWGE</sequence>
<dbReference type="PANTHER" id="PTHR47782:SF12">
    <property type="entry name" value="ZN(II)2CYS6 TRANSCRIPTION FACTOR (EUROFUNG)"/>
    <property type="match status" value="1"/>
</dbReference>
<dbReference type="Pfam" id="PF00172">
    <property type="entry name" value="Zn_clus"/>
    <property type="match status" value="1"/>
</dbReference>
<keyword evidence="4" id="KW-0805">Transcription regulation</keyword>
<dbReference type="GO" id="GO:0006351">
    <property type="term" value="P:DNA-templated transcription"/>
    <property type="evidence" value="ECO:0007669"/>
    <property type="project" value="InterPro"/>
</dbReference>
<reference evidence="12 13" key="1">
    <citation type="submission" date="2007-06" db="EMBL/GenBank/DDBJ databases">
        <title>The Genome Sequence of Coccidioides posadasii RMSCC_3488.</title>
        <authorList>
            <consortium name="Coccidioides Genome Resources Consortium"/>
            <consortium name="The Broad Institute Genome Sequencing Platform"/>
            <person name="Henn M.R."/>
            <person name="Sykes S."/>
            <person name="Young S."/>
            <person name="Jaffe D."/>
            <person name="Berlin A."/>
            <person name="Alvarez P."/>
            <person name="Butler J."/>
            <person name="Gnerre S."/>
            <person name="Grabherr M."/>
            <person name="Mauceli E."/>
            <person name="Brockman W."/>
            <person name="Kodira C."/>
            <person name="Alvarado L."/>
            <person name="Zeng Q."/>
            <person name="Crawford M."/>
            <person name="Antoine C."/>
            <person name="Devon K."/>
            <person name="Galgiani J."/>
            <person name="Orsborn K."/>
            <person name="Lewis M.L."/>
            <person name="Nusbaum C."/>
            <person name="Galagan J."/>
            <person name="Birren B."/>
        </authorList>
    </citation>
    <scope>NUCLEOTIDE SEQUENCE [LARGE SCALE GENOMIC DNA]</scope>
    <source>
        <strain evidence="12 13">RMSCC 3488</strain>
    </source>
</reference>
<dbReference type="Proteomes" id="UP000054567">
    <property type="component" value="Unassembled WGS sequence"/>
</dbReference>
<name>A0A0J6FH54_COCPO</name>
<dbReference type="InterPro" id="IPR001138">
    <property type="entry name" value="Zn2Cys6_DnaBD"/>
</dbReference>
<dbReference type="AlphaFoldDB" id="A0A0J6FH54"/>
<keyword evidence="10" id="KW-0472">Membrane</keyword>